<organism evidence="3 4">
    <name type="scientific">Fusarium heterosporum</name>
    <dbReference type="NCBI Taxonomy" id="42747"/>
    <lineage>
        <taxon>Eukaryota</taxon>
        <taxon>Fungi</taxon>
        <taxon>Dikarya</taxon>
        <taxon>Ascomycota</taxon>
        <taxon>Pezizomycotina</taxon>
        <taxon>Sordariomycetes</taxon>
        <taxon>Hypocreomycetidae</taxon>
        <taxon>Hypocreales</taxon>
        <taxon>Nectriaceae</taxon>
        <taxon>Fusarium</taxon>
        <taxon>Fusarium heterosporum species complex</taxon>
    </lineage>
</organism>
<reference evidence="3 4" key="1">
    <citation type="submission" date="2020-05" db="EMBL/GenBank/DDBJ databases">
        <title>Identification and distribution of gene clusters putatively required for synthesis of sphingolipid metabolism inhibitors in phylogenetically diverse species of the filamentous fungus Fusarium.</title>
        <authorList>
            <person name="Kim H.-S."/>
            <person name="Busman M."/>
            <person name="Brown D.W."/>
            <person name="Divon H."/>
            <person name="Uhlig S."/>
            <person name="Proctor R.H."/>
        </authorList>
    </citation>
    <scope>NUCLEOTIDE SEQUENCE [LARGE SCALE GENOMIC DNA]</scope>
    <source>
        <strain evidence="3 4">NRRL 20693</strain>
    </source>
</reference>
<accession>A0A8H5TIA8</accession>
<proteinExistence type="predicted"/>
<sequence length="752" mass="85177">MPPLEVIFVEKRATRAAGLSDQAVDEHKELIGDLYLTQRYTRDQVIKYLETNLSFTLSLDQLSKATRRWGFYKQPRGSLSVQPSSNETTSQSAPSEAASNEPSCTTTADEPTDQELILPTESSKRPRSNASSVSRRSDITANGPSSPLPRRPPKRSKPRSESSDATAEASSHTRTSFADRNLAFTPSTIETGSPFQYTYDDKLSADYLFCCYRHTKAFSYYCKISIPFQYKTTSVKHRRARMLDMARTARTRRTSEVVRVMMESELEISNDPLIEEGPEPCSADKFEMCRMQSFLFHRHLALIYAHRRGETSRVQQHLDKARNFTEAFDTLGPESIDLWTLFRLQEKKDNTIPEHLLNSLKCDIKLFRSDMDHCLTHCWRTLSDTYYPNPSPAVFPGHDKNQTKDMKPTELSDLALQKSPLYLWKKSSFLFTYFWKQIQLERESFPWGRSLPTISATHFLMIVSMIVVQRSLLVSNPDDGPLELRPSDIPLYCGIIQELLYDSLFAPEHVKREFVTQFVEHCSWSPPAARKSALAREVQTYQMEALESVLATRSSRSTTPTSLSTPLKEVAASKTETSEIRRASTDNEFLNWLTQQHEQLASPNQRHTIMYVEGDRYPPSFGSSSVSSYLTTSLSAHQIYLNAIRGNPTISRSLASRSSSSSQVSGSSSLRRFKAAALNRRDQSESTLGPVIHGSARRLENGSCIIEEEIYIYQDGSPEEDGKATIRGRIGRLLKGKGKADVFDPDYYGFGK</sequence>
<feature type="compositionally biased region" description="Low complexity" evidence="1">
    <location>
        <begin position="90"/>
        <end position="103"/>
    </location>
</feature>
<comment type="caution">
    <text evidence="3">The sequence shown here is derived from an EMBL/GenBank/DDBJ whole genome shotgun (WGS) entry which is preliminary data.</text>
</comment>
<feature type="region of interest" description="Disordered" evidence="1">
    <location>
        <begin position="75"/>
        <end position="179"/>
    </location>
</feature>
<dbReference type="Proteomes" id="UP000567885">
    <property type="component" value="Unassembled WGS sequence"/>
</dbReference>
<feature type="compositionally biased region" description="Polar residues" evidence="1">
    <location>
        <begin position="77"/>
        <end position="89"/>
    </location>
</feature>
<dbReference type="OrthoDB" id="5363610at2759"/>
<evidence type="ECO:0000256" key="1">
    <source>
        <dbReference type="SAM" id="MobiDB-lite"/>
    </source>
</evidence>
<feature type="compositionally biased region" description="Polar residues" evidence="1">
    <location>
        <begin position="128"/>
        <end position="143"/>
    </location>
</feature>
<name>A0A8H5TIA8_FUSHE</name>
<protein>
    <recommendedName>
        <fullName evidence="2">Clr5 domain-containing protein</fullName>
    </recommendedName>
</protein>
<dbReference type="Pfam" id="PF14420">
    <property type="entry name" value="Clr5"/>
    <property type="match status" value="1"/>
</dbReference>
<dbReference type="InterPro" id="IPR025676">
    <property type="entry name" value="Clr5_dom"/>
</dbReference>
<dbReference type="EMBL" id="JAAGWQ010000079">
    <property type="protein sequence ID" value="KAF5670033.1"/>
    <property type="molecule type" value="Genomic_DNA"/>
</dbReference>
<evidence type="ECO:0000313" key="3">
    <source>
        <dbReference type="EMBL" id="KAF5670033.1"/>
    </source>
</evidence>
<evidence type="ECO:0000313" key="4">
    <source>
        <dbReference type="Proteomes" id="UP000567885"/>
    </source>
</evidence>
<keyword evidence="4" id="KW-1185">Reference proteome</keyword>
<feature type="domain" description="Clr5" evidence="2">
    <location>
        <begin position="21"/>
        <end position="73"/>
    </location>
</feature>
<gene>
    <name evidence="3" type="ORF">FHETE_4716</name>
</gene>
<evidence type="ECO:0000259" key="2">
    <source>
        <dbReference type="Pfam" id="PF14420"/>
    </source>
</evidence>
<dbReference type="AlphaFoldDB" id="A0A8H5TIA8"/>